<accession>A0A8J5JT81</accession>
<dbReference type="EMBL" id="JAHLQT010031306">
    <property type="protein sequence ID" value="KAG7160604.1"/>
    <property type="molecule type" value="Genomic_DNA"/>
</dbReference>
<organism evidence="1 2">
    <name type="scientific">Homarus americanus</name>
    <name type="common">American lobster</name>
    <dbReference type="NCBI Taxonomy" id="6706"/>
    <lineage>
        <taxon>Eukaryota</taxon>
        <taxon>Metazoa</taxon>
        <taxon>Ecdysozoa</taxon>
        <taxon>Arthropoda</taxon>
        <taxon>Crustacea</taxon>
        <taxon>Multicrustacea</taxon>
        <taxon>Malacostraca</taxon>
        <taxon>Eumalacostraca</taxon>
        <taxon>Eucarida</taxon>
        <taxon>Decapoda</taxon>
        <taxon>Pleocyemata</taxon>
        <taxon>Astacidea</taxon>
        <taxon>Nephropoidea</taxon>
        <taxon>Nephropidae</taxon>
        <taxon>Homarus</taxon>
    </lineage>
</organism>
<comment type="caution">
    <text evidence="1">The sequence shown here is derived from an EMBL/GenBank/DDBJ whole genome shotgun (WGS) entry which is preliminary data.</text>
</comment>
<evidence type="ECO:0000313" key="2">
    <source>
        <dbReference type="Proteomes" id="UP000747542"/>
    </source>
</evidence>
<dbReference type="Proteomes" id="UP000747542">
    <property type="component" value="Unassembled WGS sequence"/>
</dbReference>
<proteinExistence type="predicted"/>
<name>A0A8J5JT81_HOMAM</name>
<gene>
    <name evidence="1" type="ORF">Hamer_G001896</name>
</gene>
<dbReference type="AlphaFoldDB" id="A0A8J5JT81"/>
<keyword evidence="2" id="KW-1185">Reference proteome</keyword>
<reference evidence="1" key="1">
    <citation type="journal article" date="2021" name="Sci. Adv.">
        <title>The American lobster genome reveals insights on longevity, neural, and immune adaptations.</title>
        <authorList>
            <person name="Polinski J.M."/>
            <person name="Zimin A.V."/>
            <person name="Clark K.F."/>
            <person name="Kohn A.B."/>
            <person name="Sadowski N."/>
            <person name="Timp W."/>
            <person name="Ptitsyn A."/>
            <person name="Khanna P."/>
            <person name="Romanova D.Y."/>
            <person name="Williams P."/>
            <person name="Greenwood S.J."/>
            <person name="Moroz L.L."/>
            <person name="Walt D.R."/>
            <person name="Bodnar A.G."/>
        </authorList>
    </citation>
    <scope>NUCLEOTIDE SEQUENCE</scope>
    <source>
        <strain evidence="1">GMGI-L3</strain>
    </source>
</reference>
<feature type="non-terminal residue" evidence="1">
    <location>
        <position position="1"/>
    </location>
</feature>
<evidence type="ECO:0000313" key="1">
    <source>
        <dbReference type="EMBL" id="KAG7160604.1"/>
    </source>
</evidence>
<protein>
    <submittedName>
        <fullName evidence="1">Uncharacterized protein</fullName>
    </submittedName>
</protein>
<sequence>VYLPGKQTEAVKDREAAADREVVGKLKSSLSLEKTTLSVGNTEIEDKRHYAGANFSEFSTDGCQHLA</sequence>